<dbReference type="Proteomes" id="UP000229816">
    <property type="component" value="Unassembled WGS sequence"/>
</dbReference>
<name>A0A2M8ESB8_9BACT</name>
<proteinExistence type="predicted"/>
<gene>
    <name evidence="1" type="ORF">CO054_02735</name>
</gene>
<organism evidence="1 2">
    <name type="scientific">Candidatus Shapirobacteria bacterium CG_4_9_14_0_2_um_filter_39_11</name>
    <dbReference type="NCBI Taxonomy" id="1974478"/>
    <lineage>
        <taxon>Bacteria</taxon>
        <taxon>Candidatus Shapironibacteriota</taxon>
    </lineage>
</organism>
<protein>
    <recommendedName>
        <fullName evidence="3">DUF5678 domain-containing protein</fullName>
    </recommendedName>
</protein>
<evidence type="ECO:0008006" key="3">
    <source>
        <dbReference type="Google" id="ProtNLM"/>
    </source>
</evidence>
<dbReference type="AlphaFoldDB" id="A0A2M8ESB8"/>
<dbReference type="EMBL" id="PFSF01000061">
    <property type="protein sequence ID" value="PJC27956.1"/>
    <property type="molecule type" value="Genomic_DNA"/>
</dbReference>
<comment type="caution">
    <text evidence="1">The sequence shown here is derived from an EMBL/GenBank/DDBJ whole genome shotgun (WGS) entry which is preliminary data.</text>
</comment>
<sequence length="64" mass="7168">MKAENLAKILKNYTSGWVSISKNYKKVIASGRTLRVLLQKLEKMGNPDGYLMRAAKDYSGYVGV</sequence>
<evidence type="ECO:0000313" key="2">
    <source>
        <dbReference type="Proteomes" id="UP000229816"/>
    </source>
</evidence>
<accession>A0A2M8ESB8</accession>
<reference evidence="2" key="1">
    <citation type="submission" date="2017-09" db="EMBL/GenBank/DDBJ databases">
        <title>Depth-based differentiation of microbial function through sediment-hosted aquifers and enrichment of novel symbionts in the deep terrestrial subsurface.</title>
        <authorList>
            <person name="Probst A.J."/>
            <person name="Ladd B."/>
            <person name="Jarett J.K."/>
            <person name="Geller-Mcgrath D.E."/>
            <person name="Sieber C.M.K."/>
            <person name="Emerson J.B."/>
            <person name="Anantharaman K."/>
            <person name="Thomas B.C."/>
            <person name="Malmstrom R."/>
            <person name="Stieglmeier M."/>
            <person name="Klingl A."/>
            <person name="Woyke T."/>
            <person name="Ryan C.M."/>
            <person name="Banfield J.F."/>
        </authorList>
    </citation>
    <scope>NUCLEOTIDE SEQUENCE [LARGE SCALE GENOMIC DNA]</scope>
</reference>
<evidence type="ECO:0000313" key="1">
    <source>
        <dbReference type="EMBL" id="PJC27956.1"/>
    </source>
</evidence>